<dbReference type="Proteomes" id="UP001178461">
    <property type="component" value="Chromosome 3"/>
</dbReference>
<dbReference type="EMBL" id="OX395128">
    <property type="protein sequence ID" value="CAI5771405.1"/>
    <property type="molecule type" value="Genomic_DNA"/>
</dbReference>
<keyword evidence="2" id="KW-1185">Reference proteome</keyword>
<name>A0AA35K4K6_9SAUR</name>
<accession>A0AA35K4K6</accession>
<evidence type="ECO:0000313" key="1">
    <source>
        <dbReference type="EMBL" id="CAI5771405.1"/>
    </source>
</evidence>
<reference evidence="1" key="1">
    <citation type="submission" date="2022-12" db="EMBL/GenBank/DDBJ databases">
        <authorList>
            <person name="Alioto T."/>
            <person name="Alioto T."/>
            <person name="Gomez Garrido J."/>
        </authorList>
    </citation>
    <scope>NUCLEOTIDE SEQUENCE</scope>
</reference>
<organism evidence="1 2">
    <name type="scientific">Podarcis lilfordi</name>
    <name type="common">Lilford's wall lizard</name>
    <dbReference type="NCBI Taxonomy" id="74358"/>
    <lineage>
        <taxon>Eukaryota</taxon>
        <taxon>Metazoa</taxon>
        <taxon>Chordata</taxon>
        <taxon>Craniata</taxon>
        <taxon>Vertebrata</taxon>
        <taxon>Euteleostomi</taxon>
        <taxon>Lepidosauria</taxon>
        <taxon>Squamata</taxon>
        <taxon>Bifurcata</taxon>
        <taxon>Unidentata</taxon>
        <taxon>Episquamata</taxon>
        <taxon>Laterata</taxon>
        <taxon>Lacertibaenia</taxon>
        <taxon>Lacertidae</taxon>
        <taxon>Podarcis</taxon>
    </lineage>
</organism>
<proteinExistence type="predicted"/>
<evidence type="ECO:0000313" key="2">
    <source>
        <dbReference type="Proteomes" id="UP001178461"/>
    </source>
</evidence>
<gene>
    <name evidence="1" type="ORF">PODLI_1B000650</name>
</gene>
<dbReference type="AlphaFoldDB" id="A0AA35K4K6"/>
<sequence length="72" mass="8070">MAANCGTIKRITKGRHFVIVYATCSNGEDTYYDHLKRLCLPLGDCVLEECILKSLPHKELPHPANQDLSLQS</sequence>
<protein>
    <submittedName>
        <fullName evidence="1">Uncharacterized protein</fullName>
    </submittedName>
</protein>